<dbReference type="Proteomes" id="UP001610563">
    <property type="component" value="Unassembled WGS sequence"/>
</dbReference>
<dbReference type="Gene3D" id="2.60.120.260">
    <property type="entry name" value="Galactose-binding domain-like"/>
    <property type="match status" value="2"/>
</dbReference>
<gene>
    <name evidence="9" type="ORF">BJX66DRAFT_290023</name>
</gene>
<dbReference type="InterPro" id="IPR035398">
    <property type="entry name" value="Bac_rhamnosid_C"/>
</dbReference>
<dbReference type="InterPro" id="IPR012341">
    <property type="entry name" value="6hp_glycosidase-like_sf"/>
</dbReference>
<feature type="domain" description="Alpha-L-rhamnosidase concanavalin-like" evidence="5">
    <location>
        <begin position="355"/>
        <end position="451"/>
    </location>
</feature>
<dbReference type="EMBL" id="JBFTWV010000002">
    <property type="protein sequence ID" value="KAL2800720.1"/>
    <property type="molecule type" value="Genomic_DNA"/>
</dbReference>
<dbReference type="InterPro" id="IPR008902">
    <property type="entry name" value="Rhamnosid_concanavalin"/>
</dbReference>
<evidence type="ECO:0000259" key="6">
    <source>
        <dbReference type="Pfam" id="PF08531"/>
    </source>
</evidence>
<keyword evidence="3" id="KW-0378">Hydrolase</keyword>
<evidence type="ECO:0000259" key="8">
    <source>
        <dbReference type="Pfam" id="PF17390"/>
    </source>
</evidence>
<dbReference type="PIRSF" id="PIRSF010631">
    <property type="entry name" value="A-rhamnsds"/>
    <property type="match status" value="1"/>
</dbReference>
<dbReference type="Gene3D" id="2.60.40.10">
    <property type="entry name" value="Immunoglobulins"/>
    <property type="match status" value="1"/>
</dbReference>
<feature type="domain" description="Alpha-L-rhamnosidase C-terminal" evidence="8">
    <location>
        <begin position="811"/>
        <end position="893"/>
    </location>
</feature>
<dbReference type="Gene3D" id="1.50.10.10">
    <property type="match status" value="1"/>
</dbReference>
<dbReference type="SUPFAM" id="SSF48208">
    <property type="entry name" value="Six-hairpin glycosidases"/>
    <property type="match status" value="1"/>
</dbReference>
<comment type="caution">
    <text evidence="9">The sequence shown here is derived from an EMBL/GenBank/DDBJ whole genome shotgun (WGS) entry which is preliminary data.</text>
</comment>
<evidence type="ECO:0000256" key="2">
    <source>
        <dbReference type="ARBA" id="ARBA00012652"/>
    </source>
</evidence>
<feature type="domain" description="Bacterial alpha-L-rhamnosidase N-terminal" evidence="6">
    <location>
        <begin position="170"/>
        <end position="344"/>
    </location>
</feature>
<accession>A0ABR4GNR9</accession>
<proteinExistence type="predicted"/>
<dbReference type="PANTHER" id="PTHR33307">
    <property type="entry name" value="ALPHA-RHAMNOSIDASE (EUROFUNG)"/>
    <property type="match status" value="1"/>
</dbReference>
<dbReference type="EC" id="3.2.1.40" evidence="2"/>
<dbReference type="Pfam" id="PF08531">
    <property type="entry name" value="Bac_rhamnosid_N"/>
    <property type="match status" value="1"/>
</dbReference>
<feature type="region of interest" description="Disordered" evidence="4">
    <location>
        <begin position="135"/>
        <end position="158"/>
    </location>
</feature>
<evidence type="ECO:0000256" key="4">
    <source>
        <dbReference type="SAM" id="MobiDB-lite"/>
    </source>
</evidence>
<sequence>MSVSISRLQIEHHQHNAMGIGETRPRLSWRFTGSANAWVQSAYELEITRTRLQLSSSATTRAQTYRVESSESRLVPWKGEDLTSGETASVRVRAFSLQTPHETDWSEAIFVEPGLLNREDWEPCSLITAPGIAKPISENEDPLSQQQQQQQQGPKQPLLLRRPFTLPSHRISKARIYITAQGIYEAHLNGRRIGDHVLAPGWTSYAHHLAYQTFDVTDLLTEGENVLSAQVAEGWFAGRLGFLGGRRDIWGDTLGLVAKMVIEYSEDDGVAAGKTIICTDGGWKVSTGSLITSEIYDGEICDLNREPKGWQGCGFNDSSWEAVRVLPLPNTKLVSPTGPPVRKIEELPAKEIITSPSGRTIVDFGQNLVGWVRVHLSGPRGSVVTLQHGEVLENGEVAVRPLRECKAIDQIVLSGEEQEWEPKFTFHGFRYVDISGLPEINLETATAVVVHTDMEQTGWFECSNPLLNQLHNNIRWGMRGNFVSIPTDCPQRDERLGWTGDIHIFAPTANYLYDTCGMLKSWVTDLAAEQLSDGSGIPPHFCPNVFPNDPKAPAAIWGDVVIGLPWALYQAYGDPRILSDQLDSMQGWLGRGIPRDEHTGLWRDDSYRWQYGDWLDPKAPPSEPADSMTDSLLVANTYLVRMTSIMHEVGKALHRDDLAEKYNRQAASLKAAFQRCYITPEGRVVSDTQTGLALAIIFNLFSNPQQESTAGARLATLVQRNSRFKIATGFAGTPIIGHALSKIGETQLFYRMLYHRKAPSWLYQVTMGATTPWERWDSMLPDGSVNPGEMTSFNHYALGSVADWMHSTIVGLRPLTSGWKRFRVQPRPGGDLRDARGRFISSYGEIVVSWSINDGHGNSGGEDGDCEHFHLKVQVPPNTSAEIILPTSGRSIDVLSGSHEFSEPYKRPVWPPLPIYFGNEPHGDDEP</sequence>
<dbReference type="Pfam" id="PF05592">
    <property type="entry name" value="Bac_rhamnosid"/>
    <property type="match status" value="1"/>
</dbReference>
<comment type="catalytic activity">
    <reaction evidence="1">
        <text>Hydrolysis of terminal non-reducing alpha-L-rhamnose residues in alpha-L-rhamnosides.</text>
        <dbReference type="EC" id="3.2.1.40"/>
    </reaction>
</comment>
<name>A0ABR4GNR9_9EURO</name>
<protein>
    <recommendedName>
        <fullName evidence="2">alpha-L-rhamnosidase</fullName>
        <ecNumber evidence="2">3.2.1.40</ecNumber>
    </recommendedName>
</protein>
<dbReference type="InterPro" id="IPR016007">
    <property type="entry name" value="Alpha_rhamnosid"/>
</dbReference>
<dbReference type="InterPro" id="IPR008979">
    <property type="entry name" value="Galactose-bd-like_sf"/>
</dbReference>
<dbReference type="InterPro" id="IPR008928">
    <property type="entry name" value="6-hairpin_glycosidase_sf"/>
</dbReference>
<dbReference type="Pfam" id="PF17390">
    <property type="entry name" value="Bac_rhamnosid_C"/>
    <property type="match status" value="1"/>
</dbReference>
<feature type="domain" description="Alpha-L-rhamnosidase six-hairpin glycosidase" evidence="7">
    <location>
        <begin position="455"/>
        <end position="809"/>
    </location>
</feature>
<dbReference type="SUPFAM" id="SSF49785">
    <property type="entry name" value="Galactose-binding domain-like"/>
    <property type="match status" value="1"/>
</dbReference>
<evidence type="ECO:0000256" key="3">
    <source>
        <dbReference type="ARBA" id="ARBA00022801"/>
    </source>
</evidence>
<evidence type="ECO:0000256" key="1">
    <source>
        <dbReference type="ARBA" id="ARBA00001445"/>
    </source>
</evidence>
<evidence type="ECO:0000313" key="10">
    <source>
        <dbReference type="Proteomes" id="UP001610563"/>
    </source>
</evidence>
<reference evidence="9 10" key="1">
    <citation type="submission" date="2024-07" db="EMBL/GenBank/DDBJ databases">
        <title>Section-level genome sequencing and comparative genomics of Aspergillus sections Usti and Cavernicolus.</title>
        <authorList>
            <consortium name="Lawrence Berkeley National Laboratory"/>
            <person name="Nybo J.L."/>
            <person name="Vesth T.C."/>
            <person name="Theobald S."/>
            <person name="Frisvad J.C."/>
            <person name="Larsen T.O."/>
            <person name="Kjaerboelling I."/>
            <person name="Rothschild-Mancinelli K."/>
            <person name="Lyhne E.K."/>
            <person name="Kogle M.E."/>
            <person name="Barry K."/>
            <person name="Clum A."/>
            <person name="Na H."/>
            <person name="Ledsgaard L."/>
            <person name="Lin J."/>
            <person name="Lipzen A."/>
            <person name="Kuo A."/>
            <person name="Riley R."/>
            <person name="Mondo S."/>
            <person name="Labutti K."/>
            <person name="Haridas S."/>
            <person name="Pangalinan J."/>
            <person name="Salamov A.A."/>
            <person name="Simmons B.A."/>
            <person name="Magnuson J.K."/>
            <person name="Chen J."/>
            <person name="Drula E."/>
            <person name="Henrissat B."/>
            <person name="Wiebenga A."/>
            <person name="Lubbers R.J."/>
            <person name="Gomes A.C."/>
            <person name="Makela M.R."/>
            <person name="Stajich J."/>
            <person name="Grigoriev I.V."/>
            <person name="Mortensen U.H."/>
            <person name="De Vries R.P."/>
            <person name="Baker S.E."/>
            <person name="Andersen M.R."/>
        </authorList>
    </citation>
    <scope>NUCLEOTIDE SEQUENCE [LARGE SCALE GENOMIC DNA]</scope>
    <source>
        <strain evidence="9 10">CBS 209.92</strain>
    </source>
</reference>
<dbReference type="InterPro" id="IPR035396">
    <property type="entry name" value="Bac_rhamnosid6H"/>
</dbReference>
<keyword evidence="10" id="KW-1185">Reference proteome</keyword>
<dbReference type="Pfam" id="PF25788">
    <property type="entry name" value="Ig_Rha78A_N"/>
    <property type="match status" value="1"/>
</dbReference>
<dbReference type="PANTHER" id="PTHR33307:SF6">
    <property type="entry name" value="ALPHA-RHAMNOSIDASE (EUROFUNG)-RELATED"/>
    <property type="match status" value="1"/>
</dbReference>
<evidence type="ECO:0000259" key="7">
    <source>
        <dbReference type="Pfam" id="PF17389"/>
    </source>
</evidence>
<dbReference type="InterPro" id="IPR013737">
    <property type="entry name" value="Bac_rhamnosid_N"/>
</dbReference>
<dbReference type="InterPro" id="IPR013783">
    <property type="entry name" value="Ig-like_fold"/>
</dbReference>
<organism evidence="9 10">
    <name type="scientific">Aspergillus keveii</name>
    <dbReference type="NCBI Taxonomy" id="714993"/>
    <lineage>
        <taxon>Eukaryota</taxon>
        <taxon>Fungi</taxon>
        <taxon>Dikarya</taxon>
        <taxon>Ascomycota</taxon>
        <taxon>Pezizomycotina</taxon>
        <taxon>Eurotiomycetes</taxon>
        <taxon>Eurotiomycetidae</taxon>
        <taxon>Eurotiales</taxon>
        <taxon>Aspergillaceae</taxon>
        <taxon>Aspergillus</taxon>
        <taxon>Aspergillus subgen. Nidulantes</taxon>
    </lineage>
</organism>
<dbReference type="Pfam" id="PF17389">
    <property type="entry name" value="Bac_rhamnosid6H"/>
    <property type="match status" value="1"/>
</dbReference>
<evidence type="ECO:0000313" key="9">
    <source>
        <dbReference type="EMBL" id="KAL2800720.1"/>
    </source>
</evidence>
<dbReference type="Gene3D" id="2.60.420.10">
    <property type="entry name" value="Maltose phosphorylase, domain 3"/>
    <property type="match status" value="1"/>
</dbReference>
<evidence type="ECO:0000259" key="5">
    <source>
        <dbReference type="Pfam" id="PF05592"/>
    </source>
</evidence>